<evidence type="ECO:0000256" key="1">
    <source>
        <dbReference type="ARBA" id="ARBA00006484"/>
    </source>
</evidence>
<comment type="similarity">
    <text evidence="1">Belongs to the short-chain dehydrogenases/reductases (SDR) family.</text>
</comment>
<evidence type="ECO:0000256" key="2">
    <source>
        <dbReference type="ARBA" id="ARBA00022857"/>
    </source>
</evidence>
<dbReference type="InterPro" id="IPR020904">
    <property type="entry name" value="Sc_DH/Rdtase_CS"/>
</dbReference>
<keyword evidence="4" id="KW-1185">Reference proteome</keyword>
<dbReference type="InterPro" id="IPR002347">
    <property type="entry name" value="SDR_fam"/>
</dbReference>
<dbReference type="Proteomes" id="UP001276659">
    <property type="component" value="Unassembled WGS sequence"/>
</dbReference>
<gene>
    <name evidence="3" type="ORF">OEA41_007048</name>
</gene>
<accession>A0AAD9Z8Z4</accession>
<evidence type="ECO:0000313" key="3">
    <source>
        <dbReference type="EMBL" id="KAK3173716.1"/>
    </source>
</evidence>
<dbReference type="EMBL" id="JASNWA010000007">
    <property type="protein sequence ID" value="KAK3173716.1"/>
    <property type="molecule type" value="Genomic_DNA"/>
</dbReference>
<dbReference type="AlphaFoldDB" id="A0AAD9Z8Z4"/>
<organism evidence="3 4">
    <name type="scientific">Lepraria neglecta</name>
    <dbReference type="NCBI Taxonomy" id="209136"/>
    <lineage>
        <taxon>Eukaryota</taxon>
        <taxon>Fungi</taxon>
        <taxon>Dikarya</taxon>
        <taxon>Ascomycota</taxon>
        <taxon>Pezizomycotina</taxon>
        <taxon>Lecanoromycetes</taxon>
        <taxon>OSLEUM clade</taxon>
        <taxon>Lecanoromycetidae</taxon>
        <taxon>Lecanorales</taxon>
        <taxon>Lecanorineae</taxon>
        <taxon>Stereocaulaceae</taxon>
        <taxon>Lepraria</taxon>
    </lineage>
</organism>
<dbReference type="SUPFAM" id="SSF51735">
    <property type="entry name" value="NAD(P)-binding Rossmann-fold domains"/>
    <property type="match status" value="1"/>
</dbReference>
<comment type="caution">
    <text evidence="3">The sequence shown here is derived from an EMBL/GenBank/DDBJ whole genome shotgun (WGS) entry which is preliminary data.</text>
</comment>
<dbReference type="Pfam" id="PF13561">
    <property type="entry name" value="adh_short_C2"/>
    <property type="match status" value="1"/>
</dbReference>
<evidence type="ECO:0000313" key="4">
    <source>
        <dbReference type="Proteomes" id="UP001276659"/>
    </source>
</evidence>
<sequence length="154" mass="16140">MTKKDFDFHITGSAWASLSLAKTAIKHIPRGGRIVMISSVASKIAFGEPTVAYSAAKAAVDSISKTLAAIWGVKYGVTVNTISVGGTLTDAMRAAIKDRGPELEKMVSDLSFLKRIGEVDEVADIVTFVASPQAGWIVGNQIPANGGGLYLAQS</sequence>
<dbReference type="Gene3D" id="3.40.50.720">
    <property type="entry name" value="NAD(P)-binding Rossmann-like Domain"/>
    <property type="match status" value="1"/>
</dbReference>
<dbReference type="GO" id="GO:0016616">
    <property type="term" value="F:oxidoreductase activity, acting on the CH-OH group of donors, NAD or NADP as acceptor"/>
    <property type="evidence" value="ECO:0007669"/>
    <property type="project" value="TreeGrafter"/>
</dbReference>
<protein>
    <submittedName>
        <fullName evidence="3">Uncharacterized protein</fullName>
    </submittedName>
</protein>
<dbReference type="PROSITE" id="PS00061">
    <property type="entry name" value="ADH_SHORT"/>
    <property type="match status" value="1"/>
</dbReference>
<reference evidence="3" key="1">
    <citation type="submission" date="2022-11" db="EMBL/GenBank/DDBJ databases">
        <title>Chromosomal genome sequence assembly and mating type (MAT) locus characterization of the leprose asexual lichenized fungus Lepraria neglecta (Nyl.) Erichsen.</title>
        <authorList>
            <person name="Allen J.L."/>
            <person name="Pfeffer B."/>
        </authorList>
    </citation>
    <scope>NUCLEOTIDE SEQUENCE</scope>
    <source>
        <strain evidence="3">Allen 5258</strain>
    </source>
</reference>
<keyword evidence="2" id="KW-0521">NADP</keyword>
<name>A0AAD9Z8Z4_9LECA</name>
<dbReference type="PRINTS" id="PR00081">
    <property type="entry name" value="GDHRDH"/>
</dbReference>
<dbReference type="PANTHER" id="PTHR42760">
    <property type="entry name" value="SHORT-CHAIN DEHYDROGENASES/REDUCTASES FAMILY MEMBER"/>
    <property type="match status" value="1"/>
</dbReference>
<proteinExistence type="inferred from homology"/>
<dbReference type="CDD" id="cd05233">
    <property type="entry name" value="SDR_c"/>
    <property type="match status" value="1"/>
</dbReference>
<dbReference type="InterPro" id="IPR036291">
    <property type="entry name" value="NAD(P)-bd_dom_sf"/>
</dbReference>